<dbReference type="Gene3D" id="1.20.5.160">
    <property type="entry name" value="Bacterial aa3 type cytochrome c oxidase subunit IV"/>
    <property type="match status" value="1"/>
</dbReference>
<proteinExistence type="predicted"/>
<protein>
    <submittedName>
        <fullName evidence="3">Cytochrome c oxidase subunit 4</fullName>
        <ecNumber evidence="3">1.9.3.1</ecNumber>
    </submittedName>
</protein>
<feature type="transmembrane region" description="Helical" evidence="1">
    <location>
        <begin position="21"/>
        <end position="43"/>
    </location>
</feature>
<dbReference type="AlphaFoldDB" id="A0A0N7M9K2"/>
<reference evidence="4" key="1">
    <citation type="submission" date="2015-09" db="EMBL/GenBank/DDBJ databases">
        <authorList>
            <person name="Rodrigo-Torres L."/>
            <person name="Arahal D.R."/>
        </authorList>
    </citation>
    <scope>NUCLEOTIDE SEQUENCE [LARGE SCALE GENOMIC DNA]</scope>
    <source>
        <strain evidence="4">CECT 5091</strain>
    </source>
</reference>
<keyword evidence="1" id="KW-0472">Membrane</keyword>
<dbReference type="GO" id="GO:0016491">
    <property type="term" value="F:oxidoreductase activity"/>
    <property type="evidence" value="ECO:0007669"/>
    <property type="project" value="UniProtKB-KW"/>
</dbReference>
<keyword evidence="1" id="KW-1133">Transmembrane helix</keyword>
<keyword evidence="4" id="KW-1185">Reference proteome</keyword>
<organism evidence="3 4">
    <name type="scientific">Ruegeria denitrificans</name>
    <dbReference type="NCBI Taxonomy" id="1715692"/>
    <lineage>
        <taxon>Bacteria</taxon>
        <taxon>Pseudomonadati</taxon>
        <taxon>Pseudomonadota</taxon>
        <taxon>Alphaproteobacteria</taxon>
        <taxon>Rhodobacterales</taxon>
        <taxon>Roseobacteraceae</taxon>
        <taxon>Ruegeria</taxon>
    </lineage>
</organism>
<feature type="domain" description="Cytochrome c oxidase subunit IV bacterial aa3 type" evidence="2">
    <location>
        <begin position="4"/>
        <end position="42"/>
    </location>
</feature>
<evidence type="ECO:0000313" key="4">
    <source>
        <dbReference type="Proteomes" id="UP000051260"/>
    </source>
</evidence>
<keyword evidence="1" id="KW-0812">Transmembrane</keyword>
<dbReference type="Proteomes" id="UP000051260">
    <property type="component" value="Unassembled WGS sequence"/>
</dbReference>
<gene>
    <name evidence="3" type="primary">ctaH</name>
    <name evidence="3" type="ORF">RUE5091_02135</name>
</gene>
<name>A0A0N7M9K2_9RHOB</name>
<evidence type="ECO:0000256" key="1">
    <source>
        <dbReference type="SAM" id="Phobius"/>
    </source>
</evidence>
<evidence type="ECO:0000259" key="2">
    <source>
        <dbReference type="Pfam" id="PF07835"/>
    </source>
</evidence>
<evidence type="ECO:0000313" key="3">
    <source>
        <dbReference type="EMBL" id="CUK00475.1"/>
    </source>
</evidence>
<dbReference type="SUPFAM" id="SSF81469">
    <property type="entry name" value="Bacterial aa3 type cytochrome c oxidase subunit IV"/>
    <property type="match status" value="1"/>
</dbReference>
<keyword evidence="3" id="KW-0560">Oxidoreductase</keyword>
<dbReference type="InterPro" id="IPR036596">
    <property type="entry name" value="Cyt-C_aa3_sf"/>
</dbReference>
<dbReference type="EC" id="1.9.3.1" evidence="3"/>
<dbReference type="Pfam" id="PF07835">
    <property type="entry name" value="COX4_pro_2"/>
    <property type="match status" value="1"/>
</dbReference>
<dbReference type="EMBL" id="CYUD01000006">
    <property type="protein sequence ID" value="CUK00475.1"/>
    <property type="molecule type" value="Genomic_DNA"/>
</dbReference>
<sequence>MAEYKHGEMDITVQTKTFNGFIKATTWCVVAIAFLCLFLAVFAA</sequence>
<dbReference type="RefSeq" id="WP_058281864.1">
    <property type="nucleotide sequence ID" value="NZ_CYUD01000006.1"/>
</dbReference>
<dbReference type="STRING" id="1715692.RUE5091_02135"/>
<accession>A0A0N7M9K2</accession>
<dbReference type="InterPro" id="IPR012422">
    <property type="entry name" value="Cyt_c_oxidase_su4_bac-aa3"/>
</dbReference>